<feature type="region of interest" description="Disordered" evidence="1">
    <location>
        <begin position="1012"/>
        <end position="1053"/>
    </location>
</feature>
<accession>A0AAD5TPR4</accession>
<reference evidence="3" key="1">
    <citation type="submission" date="2020-05" db="EMBL/GenBank/DDBJ databases">
        <title>Phylogenomic resolution of chytrid fungi.</title>
        <authorList>
            <person name="Stajich J.E."/>
            <person name="Amses K."/>
            <person name="Simmons R."/>
            <person name="Seto K."/>
            <person name="Myers J."/>
            <person name="Bonds A."/>
            <person name="Quandt C.A."/>
            <person name="Barry K."/>
            <person name="Liu P."/>
            <person name="Grigoriev I."/>
            <person name="Longcore J.E."/>
            <person name="James T.Y."/>
        </authorList>
    </citation>
    <scope>NUCLEOTIDE SEQUENCE</scope>
    <source>
        <strain evidence="3">JEL0379</strain>
    </source>
</reference>
<evidence type="ECO:0000256" key="1">
    <source>
        <dbReference type="SAM" id="MobiDB-lite"/>
    </source>
</evidence>
<feature type="signal peptide" evidence="2">
    <location>
        <begin position="1"/>
        <end position="28"/>
    </location>
</feature>
<keyword evidence="4" id="KW-1185">Reference proteome</keyword>
<feature type="compositionally biased region" description="Basic and acidic residues" evidence="1">
    <location>
        <begin position="1012"/>
        <end position="1032"/>
    </location>
</feature>
<protein>
    <submittedName>
        <fullName evidence="3">Uncharacterized protein</fullName>
    </submittedName>
</protein>
<dbReference type="Proteomes" id="UP001212152">
    <property type="component" value="Unassembled WGS sequence"/>
</dbReference>
<name>A0AAD5TPR4_9FUNG</name>
<feature type="chain" id="PRO_5042070666" evidence="2">
    <location>
        <begin position="29"/>
        <end position="1053"/>
    </location>
</feature>
<evidence type="ECO:0000313" key="4">
    <source>
        <dbReference type="Proteomes" id="UP001212152"/>
    </source>
</evidence>
<sequence>MSLARPPPQRLQLQLLLIAVLAAGLAAAQSLCAPHTVAINDTCSSIASSRHINVATLDSHCGRCCRDLHAFVGKRICVSPGALAQLSAVKPASASAAQQQQSYRHNTTSAPVAVHLTRRQSVDNSVYSCFFPVSAGGDVGDDAGELALFPDDDDEDYLEEIDSDENYDWQQSAVTLEAADLASIAGLDLNSAFNPTAVMSNADSYKGTDTSKFPDLIALAIGAASTIGDTRLWTHQRLQLTWLYLRNVWNDIETFWSDPKQQHEVYQGKVRDRMLSDANAQYLTWLQANFQTYFKCNIKCIPDPIRGQMPRIPVTFTFLPGQDGKFYADVQAKLGLSQSQMIVGDYNLYTAFGQAHPTVVGSGAGEPLVVKNLPVPDSTKYPPYFLPVIQKFMATTPPNAADGDRIAGYGQLDPYGDDVGTLGTYTNQMMVAVSNMADLYNSWRAAQQEVFVVEKEISDDVKNLLKEIFLGIGLLIGGEALAPFLGPLGAIIEGSVDIGSLAARAAEFLGGGTDIDVTTSDALQAIEDATSDSDLTEALNALRNSPKWRDSAPVKAFEKAEKAFNDPLVKDACLAIKKGWEIGQYMMPDASSFSAFTAIRPAASPRKSGSSRHVPSRPSNSTTASLHLRALTIPVPRALASPESRSPSPWSLSGLYARFASLFERGKRNNAVGPEAVKNLLQLAFEADSTTASRKFCLAGDATGKQYADNCRDKFGFKKGTDTGNHAYLPNPAMDGTSTRQSGTQILADTKARSKITGAGTVMNADHGVEKGWAVGVLTLMGKALMGTGTKGSKKDYDADIIDALGSYDPADASKNYALQLRDLIHGQNNMWYIDGPTNQLKKELVTKGFQKSSYTPEVGAIATNGNKPVMDNLFNYLKDMGSTFEATAENLAKLNEAAMDALRGIDGLAKEDYFIQLDKDMKAQNAAVRLTYKADGGWLKKNIDTFRANPDFNKLPMGKTALLALQEGSNSHTDAYNLSKDEDIATLACSKPPKNKDPNCYANELKKVRDKRAAKEADRAAKDAAKRKADDDAADAVTKGKAKKSKQAQCGA</sequence>
<dbReference type="EMBL" id="JADGJQ010000008">
    <property type="protein sequence ID" value="KAJ3182745.1"/>
    <property type="molecule type" value="Genomic_DNA"/>
</dbReference>
<keyword evidence="2" id="KW-0732">Signal</keyword>
<evidence type="ECO:0000256" key="2">
    <source>
        <dbReference type="SAM" id="SignalP"/>
    </source>
</evidence>
<feature type="region of interest" description="Disordered" evidence="1">
    <location>
        <begin position="603"/>
        <end position="625"/>
    </location>
</feature>
<comment type="caution">
    <text evidence="3">The sequence shown here is derived from an EMBL/GenBank/DDBJ whole genome shotgun (WGS) entry which is preliminary data.</text>
</comment>
<organism evidence="3 4">
    <name type="scientific">Geranomyces variabilis</name>
    <dbReference type="NCBI Taxonomy" id="109894"/>
    <lineage>
        <taxon>Eukaryota</taxon>
        <taxon>Fungi</taxon>
        <taxon>Fungi incertae sedis</taxon>
        <taxon>Chytridiomycota</taxon>
        <taxon>Chytridiomycota incertae sedis</taxon>
        <taxon>Chytridiomycetes</taxon>
        <taxon>Spizellomycetales</taxon>
        <taxon>Powellomycetaceae</taxon>
        <taxon>Geranomyces</taxon>
    </lineage>
</organism>
<dbReference type="AlphaFoldDB" id="A0AAD5TPR4"/>
<feature type="compositionally biased region" description="Polar residues" evidence="1">
    <location>
        <begin position="607"/>
        <end position="625"/>
    </location>
</feature>
<evidence type="ECO:0000313" key="3">
    <source>
        <dbReference type="EMBL" id="KAJ3182745.1"/>
    </source>
</evidence>
<gene>
    <name evidence="3" type="ORF">HDU87_008084</name>
</gene>
<proteinExistence type="predicted"/>